<protein>
    <submittedName>
        <fullName evidence="3">Uncharacterized protein</fullName>
    </submittedName>
</protein>
<keyword evidence="1" id="KW-0175">Coiled coil</keyword>
<evidence type="ECO:0000256" key="1">
    <source>
        <dbReference type="SAM" id="Coils"/>
    </source>
</evidence>
<feature type="region of interest" description="Disordered" evidence="2">
    <location>
        <begin position="1"/>
        <end position="44"/>
    </location>
</feature>
<dbReference type="EMBL" id="FNBK01000005">
    <property type="protein sequence ID" value="SDF32741.1"/>
    <property type="molecule type" value="Genomic_DNA"/>
</dbReference>
<dbReference type="STRING" id="660518.SAMN05216218_105188"/>
<name>A0A1G7K6W1_9EURY</name>
<evidence type="ECO:0000313" key="4">
    <source>
        <dbReference type="Proteomes" id="UP000199076"/>
    </source>
</evidence>
<proteinExistence type="predicted"/>
<feature type="coiled-coil region" evidence="1">
    <location>
        <begin position="52"/>
        <end position="86"/>
    </location>
</feature>
<gene>
    <name evidence="3" type="ORF">SAMN05216218_105188</name>
</gene>
<dbReference type="AlphaFoldDB" id="A0A1G7K6W1"/>
<dbReference type="RefSeq" id="WP_217630124.1">
    <property type="nucleotide sequence ID" value="NZ_FNBK01000005.1"/>
</dbReference>
<organism evidence="3 4">
    <name type="scientific">Halorientalis regularis</name>
    <dbReference type="NCBI Taxonomy" id="660518"/>
    <lineage>
        <taxon>Archaea</taxon>
        <taxon>Methanobacteriati</taxon>
        <taxon>Methanobacteriota</taxon>
        <taxon>Stenosarchaea group</taxon>
        <taxon>Halobacteria</taxon>
        <taxon>Halobacteriales</taxon>
        <taxon>Haloarculaceae</taxon>
        <taxon>Halorientalis</taxon>
    </lineage>
</organism>
<evidence type="ECO:0000313" key="3">
    <source>
        <dbReference type="EMBL" id="SDF32741.1"/>
    </source>
</evidence>
<accession>A0A1G7K6W1</accession>
<dbReference type="Proteomes" id="UP000199076">
    <property type="component" value="Unassembled WGS sequence"/>
</dbReference>
<keyword evidence="4" id="KW-1185">Reference proteome</keyword>
<evidence type="ECO:0000256" key="2">
    <source>
        <dbReference type="SAM" id="MobiDB-lite"/>
    </source>
</evidence>
<dbReference type="OrthoDB" id="238408at2157"/>
<reference evidence="4" key="1">
    <citation type="submission" date="2016-10" db="EMBL/GenBank/DDBJ databases">
        <authorList>
            <person name="Varghese N."/>
            <person name="Submissions S."/>
        </authorList>
    </citation>
    <scope>NUCLEOTIDE SEQUENCE [LARGE SCALE GENOMIC DNA]</scope>
    <source>
        <strain evidence="4">IBRC-M 10760</strain>
    </source>
</reference>
<sequence length="123" mass="13475">MTSDTTHAAPGGSADERAVDGIPAAPPPDLGTRPATGRFPRTDTARLRATEREILRARIALLEQRVARKERELDAVIDRYEELLAAESPRTHVDDGAVEIEFESDETEPGIGARLRDALSRVF</sequence>